<dbReference type="GeneID" id="5011146"/>
<dbReference type="AlphaFoldDB" id="A0BHE7"/>
<sequence>MNLQEIIYAKVKKIKEENLLKQKEGRFQANQCESNQFKQNIVSNWKFNNVIKPKRKYNCFNHFLIMELWKTTYQMRKIQQLHQNFSQEFLKKKDKKIKVFKNCQGNILPFYKNVGVSLLNKFIYNLFLLFQQTWLIE</sequence>
<dbReference type="EMBL" id="CT867995">
    <property type="protein sequence ID" value="CAK57964.1"/>
    <property type="molecule type" value="Genomic_DNA"/>
</dbReference>
<protein>
    <recommendedName>
        <fullName evidence="3">Transmembrane protein</fullName>
    </recommendedName>
</protein>
<organism evidence="1 2">
    <name type="scientific">Paramecium tetraurelia</name>
    <dbReference type="NCBI Taxonomy" id="5888"/>
    <lineage>
        <taxon>Eukaryota</taxon>
        <taxon>Sar</taxon>
        <taxon>Alveolata</taxon>
        <taxon>Ciliophora</taxon>
        <taxon>Intramacronucleata</taxon>
        <taxon>Oligohymenophorea</taxon>
        <taxon>Peniculida</taxon>
        <taxon>Parameciidae</taxon>
        <taxon>Paramecium</taxon>
    </lineage>
</organism>
<dbReference type="KEGG" id="ptm:GSPATT00028999001"/>
<accession>A0BHE7</accession>
<dbReference type="RefSeq" id="XP_001425362.1">
    <property type="nucleotide sequence ID" value="XM_001425325.1"/>
</dbReference>
<evidence type="ECO:0000313" key="2">
    <source>
        <dbReference type="Proteomes" id="UP000000600"/>
    </source>
</evidence>
<evidence type="ECO:0000313" key="1">
    <source>
        <dbReference type="EMBL" id="CAK57964.1"/>
    </source>
</evidence>
<keyword evidence="2" id="KW-1185">Reference proteome</keyword>
<evidence type="ECO:0008006" key="3">
    <source>
        <dbReference type="Google" id="ProtNLM"/>
    </source>
</evidence>
<dbReference type="HOGENOM" id="CLU_1869094_0_0_1"/>
<name>A0BHE7_PARTE</name>
<gene>
    <name evidence="1" type="ORF">GSPATT00028999001</name>
</gene>
<reference evidence="1 2" key="1">
    <citation type="journal article" date="2006" name="Nature">
        <title>Global trends of whole-genome duplications revealed by the ciliate Paramecium tetraurelia.</title>
        <authorList>
            <consortium name="Genoscope"/>
            <person name="Aury J.-M."/>
            <person name="Jaillon O."/>
            <person name="Duret L."/>
            <person name="Noel B."/>
            <person name="Jubin C."/>
            <person name="Porcel B.M."/>
            <person name="Segurens B."/>
            <person name="Daubin V."/>
            <person name="Anthouard V."/>
            <person name="Aiach N."/>
            <person name="Arnaiz O."/>
            <person name="Billaut A."/>
            <person name="Beisson J."/>
            <person name="Blanc I."/>
            <person name="Bouhouche K."/>
            <person name="Camara F."/>
            <person name="Duharcourt S."/>
            <person name="Guigo R."/>
            <person name="Gogendeau D."/>
            <person name="Katinka M."/>
            <person name="Keller A.-M."/>
            <person name="Kissmehl R."/>
            <person name="Klotz C."/>
            <person name="Koll F."/>
            <person name="Le Moue A."/>
            <person name="Lepere C."/>
            <person name="Malinsky S."/>
            <person name="Nowacki M."/>
            <person name="Nowak J.K."/>
            <person name="Plattner H."/>
            <person name="Poulain J."/>
            <person name="Ruiz F."/>
            <person name="Serrano V."/>
            <person name="Zagulski M."/>
            <person name="Dessen P."/>
            <person name="Betermier M."/>
            <person name="Weissenbach J."/>
            <person name="Scarpelli C."/>
            <person name="Schachter V."/>
            <person name="Sperling L."/>
            <person name="Meyer E."/>
            <person name="Cohen J."/>
            <person name="Wincker P."/>
        </authorList>
    </citation>
    <scope>NUCLEOTIDE SEQUENCE [LARGE SCALE GENOMIC DNA]</scope>
    <source>
        <strain evidence="1 2">Stock d4-2</strain>
    </source>
</reference>
<dbReference type="InParanoid" id="A0BHE7"/>
<proteinExistence type="predicted"/>
<dbReference type="Proteomes" id="UP000000600">
    <property type="component" value="Unassembled WGS sequence"/>
</dbReference>